<keyword evidence="3" id="KW-0808">Transferase</keyword>
<dbReference type="InterPro" id="IPR029063">
    <property type="entry name" value="SAM-dependent_MTases_sf"/>
</dbReference>
<protein>
    <recommendedName>
        <fullName evidence="5">DNA methylase N-4/N-6 domain-containing protein</fullName>
    </recommendedName>
</protein>
<evidence type="ECO:0000313" key="6">
    <source>
        <dbReference type="EMBL" id="MTV50912.1"/>
    </source>
</evidence>
<keyword evidence="4" id="KW-0680">Restriction system</keyword>
<dbReference type="Gene3D" id="3.40.50.150">
    <property type="entry name" value="Vaccinia Virus protein VP39"/>
    <property type="match status" value="1"/>
</dbReference>
<dbReference type="GO" id="GO:0008170">
    <property type="term" value="F:N-methyltransferase activity"/>
    <property type="evidence" value="ECO:0007669"/>
    <property type="project" value="InterPro"/>
</dbReference>
<evidence type="ECO:0000259" key="5">
    <source>
        <dbReference type="Pfam" id="PF01555"/>
    </source>
</evidence>
<name>A0A6I3SRB4_HELMO</name>
<keyword evidence="7" id="KW-1185">Reference proteome</keyword>
<accession>A0A6I3SRB4</accession>
<feature type="domain" description="DNA methylase N-4/N-6" evidence="5">
    <location>
        <begin position="24"/>
        <end position="96"/>
    </location>
</feature>
<dbReference type="InterPro" id="IPR002052">
    <property type="entry name" value="DNA_methylase_N6_adenine_CS"/>
</dbReference>
<dbReference type="Proteomes" id="UP000430670">
    <property type="component" value="Unassembled WGS sequence"/>
</dbReference>
<dbReference type="RefSeq" id="WP_155477994.1">
    <property type="nucleotide sequence ID" value="NZ_WNKU01000044.1"/>
</dbReference>
<dbReference type="AlphaFoldDB" id="A0A6I3SRB4"/>
<comment type="similarity">
    <text evidence="1">Belongs to the N(4)/N(6)-methyltransferase family.</text>
</comment>
<sequence length="97" mass="11067">MQSINKVLQGDRLDLLKKLPNHSVDACVTDPPYGLSKEPNFREVFSKWMAGEDYIHRNKGFMGKSWDSFVPGPAIWREVYRVLKPGGHILCFSGTRT</sequence>
<comment type="caution">
    <text evidence="6">The sequence shown here is derived from an EMBL/GenBank/DDBJ whole genome shotgun (WGS) entry which is preliminary data.</text>
</comment>
<dbReference type="Pfam" id="PF01555">
    <property type="entry name" value="N6_N4_Mtase"/>
    <property type="match status" value="1"/>
</dbReference>
<dbReference type="GO" id="GO:0009307">
    <property type="term" value="P:DNA restriction-modification system"/>
    <property type="evidence" value="ECO:0007669"/>
    <property type="project" value="UniProtKB-KW"/>
</dbReference>
<dbReference type="InterPro" id="IPR001091">
    <property type="entry name" value="RM_Methyltransferase"/>
</dbReference>
<dbReference type="EMBL" id="WNKU01000044">
    <property type="protein sequence ID" value="MTV50912.1"/>
    <property type="molecule type" value="Genomic_DNA"/>
</dbReference>
<dbReference type="InterPro" id="IPR002941">
    <property type="entry name" value="DNA_methylase_N4/N6"/>
</dbReference>
<dbReference type="GO" id="GO:0032259">
    <property type="term" value="P:methylation"/>
    <property type="evidence" value="ECO:0007669"/>
    <property type="project" value="UniProtKB-KW"/>
</dbReference>
<proteinExistence type="inferred from homology"/>
<evidence type="ECO:0000256" key="1">
    <source>
        <dbReference type="ARBA" id="ARBA00006594"/>
    </source>
</evidence>
<dbReference type="SUPFAM" id="SSF53335">
    <property type="entry name" value="S-adenosyl-L-methionine-dependent methyltransferases"/>
    <property type="match status" value="1"/>
</dbReference>
<evidence type="ECO:0000256" key="4">
    <source>
        <dbReference type="ARBA" id="ARBA00022747"/>
    </source>
</evidence>
<dbReference type="PROSITE" id="PS00092">
    <property type="entry name" value="N6_MTASE"/>
    <property type="match status" value="1"/>
</dbReference>
<organism evidence="6 7">
    <name type="scientific">Heliobacterium mobile</name>
    <name type="common">Heliobacillus mobilis</name>
    <dbReference type="NCBI Taxonomy" id="28064"/>
    <lineage>
        <taxon>Bacteria</taxon>
        <taxon>Bacillati</taxon>
        <taxon>Bacillota</taxon>
        <taxon>Clostridia</taxon>
        <taxon>Eubacteriales</taxon>
        <taxon>Heliobacteriaceae</taxon>
        <taxon>Heliobacterium</taxon>
    </lineage>
</organism>
<gene>
    <name evidence="6" type="ORF">GJ688_18500</name>
</gene>
<dbReference type="PRINTS" id="PR00508">
    <property type="entry name" value="S21N4MTFRASE"/>
</dbReference>
<dbReference type="GO" id="GO:0003677">
    <property type="term" value="F:DNA binding"/>
    <property type="evidence" value="ECO:0007669"/>
    <property type="project" value="InterPro"/>
</dbReference>
<evidence type="ECO:0000256" key="2">
    <source>
        <dbReference type="ARBA" id="ARBA00022603"/>
    </source>
</evidence>
<reference evidence="6 7" key="1">
    <citation type="submission" date="2019-11" db="EMBL/GenBank/DDBJ databases">
        <title>Whole-genome sequence of a the green, strictly anaerobic photosynthetic bacterium Heliobacillus mobilis DSM 6151.</title>
        <authorList>
            <person name="Kyndt J.A."/>
            <person name="Meyer T.E."/>
        </authorList>
    </citation>
    <scope>NUCLEOTIDE SEQUENCE [LARGE SCALE GENOMIC DNA]</scope>
    <source>
        <strain evidence="6 7">DSM 6151</strain>
    </source>
</reference>
<keyword evidence="2" id="KW-0489">Methyltransferase</keyword>
<dbReference type="OrthoDB" id="9773571at2"/>
<evidence type="ECO:0000313" key="7">
    <source>
        <dbReference type="Proteomes" id="UP000430670"/>
    </source>
</evidence>
<evidence type="ECO:0000256" key="3">
    <source>
        <dbReference type="ARBA" id="ARBA00022679"/>
    </source>
</evidence>